<evidence type="ECO:0000313" key="3">
    <source>
        <dbReference type="Proteomes" id="UP000199572"/>
    </source>
</evidence>
<dbReference type="EMBL" id="FOGG01000029">
    <property type="protein sequence ID" value="SES06422.1"/>
    <property type="molecule type" value="Genomic_DNA"/>
</dbReference>
<protein>
    <submittedName>
        <fullName evidence="2">Uncharacterized protein</fullName>
    </submittedName>
</protein>
<reference evidence="2 3" key="1">
    <citation type="submission" date="2016-10" db="EMBL/GenBank/DDBJ databases">
        <authorList>
            <person name="de Groot N.N."/>
        </authorList>
    </citation>
    <scope>NUCLEOTIDE SEQUENCE [LARGE SCALE GENOMIC DNA]</scope>
    <source>
        <strain evidence="2 3">DSM 18610</strain>
    </source>
</reference>
<name>A0A1H9UAR3_9SPHI</name>
<feature type="signal peptide" evidence="1">
    <location>
        <begin position="1"/>
        <end position="19"/>
    </location>
</feature>
<accession>A0A1H9UAR3</accession>
<gene>
    <name evidence="2" type="ORF">SAMN04488023_1299</name>
</gene>
<dbReference type="STRING" id="390241.SAMN04488023_1299"/>
<proteinExistence type="predicted"/>
<feature type="chain" id="PRO_5011721048" evidence="1">
    <location>
        <begin position="20"/>
        <end position="180"/>
    </location>
</feature>
<dbReference type="OrthoDB" id="1454108at2"/>
<organism evidence="2 3">
    <name type="scientific">Pedobacter rhizosphaerae</name>
    <dbReference type="NCBI Taxonomy" id="390241"/>
    <lineage>
        <taxon>Bacteria</taxon>
        <taxon>Pseudomonadati</taxon>
        <taxon>Bacteroidota</taxon>
        <taxon>Sphingobacteriia</taxon>
        <taxon>Sphingobacteriales</taxon>
        <taxon>Sphingobacteriaceae</taxon>
        <taxon>Pedobacter</taxon>
    </lineage>
</organism>
<evidence type="ECO:0000313" key="2">
    <source>
        <dbReference type="EMBL" id="SES06422.1"/>
    </source>
</evidence>
<keyword evidence="3" id="KW-1185">Reference proteome</keyword>
<evidence type="ECO:0000256" key="1">
    <source>
        <dbReference type="SAM" id="SignalP"/>
    </source>
</evidence>
<dbReference type="RefSeq" id="WP_090887049.1">
    <property type="nucleotide sequence ID" value="NZ_FOGG01000029.1"/>
</dbReference>
<sequence length="180" mass="21519">MKLLYTFIIFLTSFSFCHAQYAKELDEKNGFNKFILGQSLEDIKEVAKVKALKNGSNDKRMTYYEVKNIKDFKIFEYTLKKIELWFYNDKLWYIEVYPAYVYTQEQNDLINQDILRRIQNQYGGFQEKELTPQDKLIGRNAKYELYGKKVFLRYSGGRGYYSFCDLVTRNNLLKEQDSGL</sequence>
<dbReference type="AlphaFoldDB" id="A0A1H9UAR3"/>
<dbReference type="Proteomes" id="UP000199572">
    <property type="component" value="Unassembled WGS sequence"/>
</dbReference>
<keyword evidence="1" id="KW-0732">Signal</keyword>